<evidence type="ECO:0000256" key="7">
    <source>
        <dbReference type="ARBA" id="ARBA00022729"/>
    </source>
</evidence>
<dbReference type="Pfam" id="PF07715">
    <property type="entry name" value="Plug"/>
    <property type="match status" value="1"/>
</dbReference>
<dbReference type="Proteomes" id="UP000244896">
    <property type="component" value="Chromosome"/>
</dbReference>
<evidence type="ECO:0000313" key="19">
    <source>
        <dbReference type="EMBL" id="AWI09959.1"/>
    </source>
</evidence>
<evidence type="ECO:0000256" key="14">
    <source>
        <dbReference type="PROSITE-ProRule" id="PRU01360"/>
    </source>
</evidence>
<evidence type="ECO:0000256" key="4">
    <source>
        <dbReference type="ARBA" id="ARBA00022452"/>
    </source>
</evidence>
<comment type="subcellular location">
    <subcellularLocation>
        <location evidence="1 14">Cell outer membrane</location>
        <topology evidence="1 14">Multi-pass membrane protein</topology>
    </subcellularLocation>
</comment>
<evidence type="ECO:0000256" key="10">
    <source>
        <dbReference type="ARBA" id="ARBA00023077"/>
    </source>
</evidence>
<keyword evidence="10 15" id="KW-0798">TonB box</keyword>
<evidence type="ECO:0000313" key="20">
    <source>
        <dbReference type="Proteomes" id="UP000244896"/>
    </source>
</evidence>
<keyword evidence="8" id="KW-0408">Iron</keyword>
<dbReference type="InterPro" id="IPR039426">
    <property type="entry name" value="TonB-dep_rcpt-like"/>
</dbReference>
<dbReference type="InterPro" id="IPR012910">
    <property type="entry name" value="Plug_dom"/>
</dbReference>
<evidence type="ECO:0000256" key="6">
    <source>
        <dbReference type="ARBA" id="ARBA00022692"/>
    </source>
</evidence>
<dbReference type="InterPro" id="IPR000531">
    <property type="entry name" value="Beta-barrel_TonB"/>
</dbReference>
<keyword evidence="9" id="KW-0406">Ion transport</keyword>
<dbReference type="GO" id="GO:0015891">
    <property type="term" value="P:siderophore transport"/>
    <property type="evidence" value="ECO:0007669"/>
    <property type="project" value="InterPro"/>
</dbReference>
<dbReference type="CDD" id="cd01347">
    <property type="entry name" value="ligand_gated_channel"/>
    <property type="match status" value="1"/>
</dbReference>
<comment type="similarity">
    <text evidence="2 14 15">Belongs to the TonB-dependent receptor family.</text>
</comment>
<keyword evidence="13 14" id="KW-0998">Cell outer membrane</keyword>
<name>A0A2U8E4V8_9BACT</name>
<evidence type="ECO:0000256" key="8">
    <source>
        <dbReference type="ARBA" id="ARBA00023004"/>
    </source>
</evidence>
<evidence type="ECO:0000256" key="11">
    <source>
        <dbReference type="ARBA" id="ARBA00023136"/>
    </source>
</evidence>
<dbReference type="PANTHER" id="PTHR32552:SF68">
    <property type="entry name" value="FERRICHROME OUTER MEMBRANE TRANSPORTER_PHAGE RECEPTOR"/>
    <property type="match status" value="1"/>
</dbReference>
<dbReference type="GO" id="GO:0009279">
    <property type="term" value="C:cell outer membrane"/>
    <property type="evidence" value="ECO:0007669"/>
    <property type="project" value="UniProtKB-SubCell"/>
</dbReference>
<accession>A0A2U8E4V8</accession>
<keyword evidence="4 14" id="KW-1134">Transmembrane beta strand</keyword>
<feature type="chain" id="PRO_5015982088" description="TonB-dependent siderophore receptor" evidence="16">
    <location>
        <begin position="23"/>
        <end position="722"/>
    </location>
</feature>
<dbReference type="Gene3D" id="2.40.170.20">
    <property type="entry name" value="TonB-dependent receptor, beta-barrel domain"/>
    <property type="match status" value="1"/>
</dbReference>
<dbReference type="InterPro" id="IPR036942">
    <property type="entry name" value="Beta-barrel_TonB_sf"/>
</dbReference>
<dbReference type="OrthoDB" id="179753at2"/>
<gene>
    <name evidence="19" type="ORF">CKA38_12505</name>
</gene>
<keyword evidence="12" id="KW-0675">Receptor</keyword>
<protein>
    <recommendedName>
        <fullName evidence="21">TonB-dependent siderophore receptor</fullName>
    </recommendedName>
</protein>
<dbReference type="GO" id="GO:0015344">
    <property type="term" value="F:siderophore uptake transmembrane transporter activity"/>
    <property type="evidence" value="ECO:0007669"/>
    <property type="project" value="TreeGrafter"/>
</dbReference>
<dbReference type="InterPro" id="IPR037066">
    <property type="entry name" value="Plug_dom_sf"/>
</dbReference>
<evidence type="ECO:0000256" key="5">
    <source>
        <dbReference type="ARBA" id="ARBA00022496"/>
    </source>
</evidence>
<dbReference type="InterPro" id="IPR010105">
    <property type="entry name" value="TonB_sidphr_rcpt"/>
</dbReference>
<evidence type="ECO:0000256" key="12">
    <source>
        <dbReference type="ARBA" id="ARBA00023170"/>
    </source>
</evidence>
<reference evidence="19 20" key="1">
    <citation type="journal article" date="2018" name="Syst. Appl. Microbiol.">
        <title>Ereboglobus luteus gen. nov. sp. nov. from cockroach guts, and new insights into the oxygen relationship of the genera Opitutus and Didymococcus (Verrucomicrobia: Opitutaceae).</title>
        <authorList>
            <person name="Tegtmeier D."/>
            <person name="Belitz A."/>
            <person name="Radek R."/>
            <person name="Heimerl T."/>
            <person name="Brune A."/>
        </authorList>
    </citation>
    <scope>NUCLEOTIDE SEQUENCE [LARGE SCALE GENOMIC DNA]</scope>
    <source>
        <strain evidence="19 20">Ho45</strain>
    </source>
</reference>
<keyword evidence="7 16" id="KW-0732">Signal</keyword>
<evidence type="ECO:0000256" key="1">
    <source>
        <dbReference type="ARBA" id="ARBA00004571"/>
    </source>
</evidence>
<keyword evidence="5" id="KW-0410">Iron transport</keyword>
<keyword evidence="3 14" id="KW-0813">Transport</keyword>
<dbReference type="PANTHER" id="PTHR32552">
    <property type="entry name" value="FERRICHROME IRON RECEPTOR-RELATED"/>
    <property type="match status" value="1"/>
</dbReference>
<dbReference type="NCBIfam" id="TIGR01783">
    <property type="entry name" value="TonB-siderophor"/>
    <property type="match status" value="1"/>
</dbReference>
<dbReference type="AlphaFoldDB" id="A0A2U8E4V8"/>
<evidence type="ECO:0000256" key="16">
    <source>
        <dbReference type="SAM" id="SignalP"/>
    </source>
</evidence>
<dbReference type="SUPFAM" id="SSF56935">
    <property type="entry name" value="Porins"/>
    <property type="match status" value="1"/>
</dbReference>
<organism evidence="19 20">
    <name type="scientific">Ereboglobus luteus</name>
    <dbReference type="NCBI Taxonomy" id="1796921"/>
    <lineage>
        <taxon>Bacteria</taxon>
        <taxon>Pseudomonadati</taxon>
        <taxon>Verrucomicrobiota</taxon>
        <taxon>Opitutia</taxon>
        <taxon>Opitutales</taxon>
        <taxon>Opitutaceae</taxon>
        <taxon>Ereboglobus</taxon>
    </lineage>
</organism>
<feature type="domain" description="TonB-dependent receptor plug" evidence="18">
    <location>
        <begin position="67"/>
        <end position="164"/>
    </location>
</feature>
<evidence type="ECO:0000256" key="2">
    <source>
        <dbReference type="ARBA" id="ARBA00009810"/>
    </source>
</evidence>
<feature type="signal peptide" evidence="16">
    <location>
        <begin position="1"/>
        <end position="22"/>
    </location>
</feature>
<evidence type="ECO:0000256" key="3">
    <source>
        <dbReference type="ARBA" id="ARBA00022448"/>
    </source>
</evidence>
<dbReference type="GO" id="GO:0038023">
    <property type="term" value="F:signaling receptor activity"/>
    <property type="evidence" value="ECO:0007669"/>
    <property type="project" value="InterPro"/>
</dbReference>
<evidence type="ECO:0000256" key="13">
    <source>
        <dbReference type="ARBA" id="ARBA00023237"/>
    </source>
</evidence>
<proteinExistence type="inferred from homology"/>
<dbReference type="EMBL" id="CP023004">
    <property type="protein sequence ID" value="AWI09959.1"/>
    <property type="molecule type" value="Genomic_DNA"/>
</dbReference>
<dbReference type="Gene3D" id="2.170.130.10">
    <property type="entry name" value="TonB-dependent receptor, plug domain"/>
    <property type="match status" value="1"/>
</dbReference>
<evidence type="ECO:0000256" key="9">
    <source>
        <dbReference type="ARBA" id="ARBA00023065"/>
    </source>
</evidence>
<keyword evidence="6 14" id="KW-0812">Transmembrane</keyword>
<evidence type="ECO:0000259" key="18">
    <source>
        <dbReference type="Pfam" id="PF07715"/>
    </source>
</evidence>
<feature type="domain" description="TonB-dependent receptor-like beta-barrel" evidence="17">
    <location>
        <begin position="273"/>
        <end position="696"/>
    </location>
</feature>
<keyword evidence="11 14" id="KW-0472">Membrane</keyword>
<sequence>MIMPNPKKILAALLIFPCAVFAQEAPVVPDDDDDIVVLSPFEVREDANGGYAATNAVSGTRLNTNLLELPKTVDVVTSDFIKDIGAIDMAGALQYTPGVVLADDNVGSDDAYGGRFSIRGIQTNTSYRNGFPSSFIVDPVLIDRIEIIKGPSSTFSGPIEPGGTRNYITRKPPGKSTTSLFSRYESFSRFRAQIVNGGPLKTDKSLSYRIAGVYEDFDSYQDFANRKRHVGAGTLLWKISSKATLQTDFQYVRSEVIPSTHTGIFTLVNGERTYQDDIPREFNRQGPEAFANTTQISSLTDFTYRINHTWTVRAGLIYTNQDVARLLPGTGSQIVMVNGRRAVSRTEVTYMKDAISTAVNPQVYAVGEFKYGKISHKLMLGADFYHFDTKNDIYRKTELTRLFIDDRANNDYSLGNPADYDEFNLRRTLHRYKALSMNNIIQFFGKRLTIMQALRYTHLDDIAKNDMVTAANPRVQDTQSNWVQSYGASLKILPDMSVFLSYSQSFNPQALFFTYEGNMLKPLKGRGWDVGVKYDIIKNKLSSTLTAYDLKQNNAMIADFDHSGYYLNSGETKSRGVEFTLQAHPVKPWQATLGYSYIDAEIVTAPASRPERLGRVANIPKHQLTLWNHYRISNGALKGLAGGLGVVYMSARRTHATLADQPGIEAPGYTKLDLSISYSFKLRRMPVTLRGEVNNLTDEKYFSAYNYYGMPRTYSGSLELRF</sequence>
<dbReference type="Pfam" id="PF00593">
    <property type="entry name" value="TonB_dep_Rec_b-barrel"/>
    <property type="match status" value="1"/>
</dbReference>
<evidence type="ECO:0000256" key="15">
    <source>
        <dbReference type="RuleBase" id="RU003357"/>
    </source>
</evidence>
<evidence type="ECO:0000259" key="17">
    <source>
        <dbReference type="Pfam" id="PF00593"/>
    </source>
</evidence>
<dbReference type="KEGG" id="elut:CKA38_12505"/>
<evidence type="ECO:0008006" key="21">
    <source>
        <dbReference type="Google" id="ProtNLM"/>
    </source>
</evidence>
<dbReference type="PROSITE" id="PS52016">
    <property type="entry name" value="TONB_DEPENDENT_REC_3"/>
    <property type="match status" value="1"/>
</dbReference>
<keyword evidence="20" id="KW-1185">Reference proteome</keyword>